<organism evidence="2 3">
    <name type="scientific">Pseudomonas chlororaphis</name>
    <dbReference type="NCBI Taxonomy" id="587753"/>
    <lineage>
        <taxon>Bacteria</taxon>
        <taxon>Pseudomonadati</taxon>
        <taxon>Pseudomonadota</taxon>
        <taxon>Gammaproteobacteria</taxon>
        <taxon>Pseudomonadales</taxon>
        <taxon>Pseudomonadaceae</taxon>
        <taxon>Pseudomonas</taxon>
    </lineage>
</organism>
<sequence>MSTSAAKSRSGCLWLLLIPLVPLAIFLGRIAVLPSATVHYPKDGKEVLRYIWNVQHRIDKGALPPGGSITDYGHLAPGKGFFMEVDWWGKNTRHHCVSIEPKWPNTQIYLDANGDIDYSENSGTDKDRILPCQGGTFKP</sequence>
<proteinExistence type="predicted"/>
<feature type="transmembrane region" description="Helical" evidence="1">
    <location>
        <begin position="12"/>
        <end position="32"/>
    </location>
</feature>
<evidence type="ECO:0000256" key="1">
    <source>
        <dbReference type="SAM" id="Phobius"/>
    </source>
</evidence>
<evidence type="ECO:0000313" key="2">
    <source>
        <dbReference type="EMBL" id="OLF54589.1"/>
    </source>
</evidence>
<keyword evidence="1" id="KW-0472">Membrane</keyword>
<evidence type="ECO:0000313" key="3">
    <source>
        <dbReference type="Proteomes" id="UP000185578"/>
    </source>
</evidence>
<dbReference type="RefSeq" id="WP_075119210.1">
    <property type="nucleotide sequence ID" value="NZ_MSCT01000009.1"/>
</dbReference>
<accession>A0A1Q8ES30</accession>
<keyword evidence="1" id="KW-1133">Transmembrane helix</keyword>
<reference evidence="2 3" key="1">
    <citation type="submission" date="2016-12" db="EMBL/GenBank/DDBJ databases">
        <authorList>
            <person name="Song W.-J."/>
            <person name="Kurnit D.M."/>
        </authorList>
    </citation>
    <scope>NUCLEOTIDE SEQUENCE [LARGE SCALE GENOMIC DNA]</scope>
    <source>
        <strain evidence="2 3">PCL1601</strain>
    </source>
</reference>
<comment type="caution">
    <text evidence="2">The sequence shown here is derived from an EMBL/GenBank/DDBJ whole genome shotgun (WGS) entry which is preliminary data.</text>
</comment>
<gene>
    <name evidence="2" type="ORF">BTN82_11335</name>
</gene>
<keyword evidence="1" id="KW-0812">Transmembrane</keyword>
<name>A0A1Q8ES30_9PSED</name>
<protein>
    <submittedName>
        <fullName evidence="2">Uncharacterized protein</fullName>
    </submittedName>
</protein>
<dbReference type="EMBL" id="MSCT01000009">
    <property type="protein sequence ID" value="OLF54589.1"/>
    <property type="molecule type" value="Genomic_DNA"/>
</dbReference>
<dbReference type="AlphaFoldDB" id="A0A1Q8ES30"/>
<dbReference type="Proteomes" id="UP000185578">
    <property type="component" value="Unassembled WGS sequence"/>
</dbReference>